<evidence type="ECO:0000313" key="3">
    <source>
        <dbReference type="Proteomes" id="UP000838756"/>
    </source>
</evidence>
<gene>
    <name evidence="2" type="primary">jg6516</name>
    <name evidence="2" type="ORF">PAEG_LOCUS21126</name>
</gene>
<reference evidence="2" key="1">
    <citation type="submission" date="2022-03" db="EMBL/GenBank/DDBJ databases">
        <authorList>
            <person name="Lindestad O."/>
        </authorList>
    </citation>
    <scope>NUCLEOTIDE SEQUENCE</scope>
</reference>
<evidence type="ECO:0000256" key="1">
    <source>
        <dbReference type="SAM" id="MobiDB-lite"/>
    </source>
</evidence>
<evidence type="ECO:0000313" key="2">
    <source>
        <dbReference type="EMBL" id="CAH2245567.1"/>
    </source>
</evidence>
<name>A0A8S4S610_9NEOP</name>
<protein>
    <submittedName>
        <fullName evidence="2">Jg6516 protein</fullName>
    </submittedName>
</protein>
<comment type="caution">
    <text evidence="2">The sequence shown here is derived from an EMBL/GenBank/DDBJ whole genome shotgun (WGS) entry which is preliminary data.</text>
</comment>
<dbReference type="AlphaFoldDB" id="A0A8S4S610"/>
<sequence length="126" mass="14439">MCWIVGHQGPSSSEREPLLRGPRYPRVASTHGESTVNWFSPVETPEASPRPRRPGEQLILTQDQRCVLEFELGTPKMKSESYPLCRHRFNGVRLRVLGYVLKRRVESTNPHWASVVDYGLSTFSLF</sequence>
<organism evidence="2 3">
    <name type="scientific">Pararge aegeria aegeria</name>
    <dbReference type="NCBI Taxonomy" id="348720"/>
    <lineage>
        <taxon>Eukaryota</taxon>
        <taxon>Metazoa</taxon>
        <taxon>Ecdysozoa</taxon>
        <taxon>Arthropoda</taxon>
        <taxon>Hexapoda</taxon>
        <taxon>Insecta</taxon>
        <taxon>Pterygota</taxon>
        <taxon>Neoptera</taxon>
        <taxon>Endopterygota</taxon>
        <taxon>Lepidoptera</taxon>
        <taxon>Glossata</taxon>
        <taxon>Ditrysia</taxon>
        <taxon>Papilionoidea</taxon>
        <taxon>Nymphalidae</taxon>
        <taxon>Satyrinae</taxon>
        <taxon>Satyrini</taxon>
        <taxon>Parargina</taxon>
        <taxon>Pararge</taxon>
    </lineage>
</organism>
<accession>A0A8S4S610</accession>
<proteinExistence type="predicted"/>
<dbReference type="EMBL" id="CAKXAJ010025908">
    <property type="protein sequence ID" value="CAH2245567.1"/>
    <property type="molecule type" value="Genomic_DNA"/>
</dbReference>
<dbReference type="Proteomes" id="UP000838756">
    <property type="component" value="Unassembled WGS sequence"/>
</dbReference>
<keyword evidence="3" id="KW-1185">Reference proteome</keyword>
<feature type="region of interest" description="Disordered" evidence="1">
    <location>
        <begin position="1"/>
        <end position="22"/>
    </location>
</feature>